<sequence>MKATFDDVDVRSESRHDELSSTFRQVSVRLDHDFNERLNVGIVLGQSRSIQDNPVQTTVSIDRYDQDGYGYDFPTAKNCPP</sequence>
<name>A0A974S8T3_9CAUL</name>
<dbReference type="AlphaFoldDB" id="A0A974S8T3"/>
<gene>
    <name evidence="1" type="ORF">JKL49_10840</name>
</gene>
<evidence type="ECO:0000313" key="1">
    <source>
        <dbReference type="EMBL" id="QQZ51455.1"/>
    </source>
</evidence>
<reference evidence="1" key="1">
    <citation type="submission" date="2021-01" db="EMBL/GenBank/DDBJ databases">
        <title>Genome sequence of Phenylobacterium sp. 20VBR1 isolated from a valley glaceir, Ny-Alesund, Svalbard.</title>
        <authorList>
            <person name="Thomas F.A."/>
            <person name="Krishnan K.P."/>
            <person name="Sinha R.K."/>
        </authorList>
    </citation>
    <scope>NUCLEOTIDE SEQUENCE</scope>
    <source>
        <strain evidence="1">20VBR1</strain>
    </source>
</reference>
<accession>A0A974S8T3</accession>
<dbReference type="EMBL" id="CP068570">
    <property type="protein sequence ID" value="QQZ51455.1"/>
    <property type="molecule type" value="Genomic_DNA"/>
</dbReference>
<organism evidence="1">
    <name type="scientific">Phenylobacterium glaciei</name>
    <dbReference type="NCBI Taxonomy" id="2803784"/>
    <lineage>
        <taxon>Bacteria</taxon>
        <taxon>Pseudomonadati</taxon>
        <taxon>Pseudomonadota</taxon>
        <taxon>Alphaproteobacteria</taxon>
        <taxon>Caulobacterales</taxon>
        <taxon>Caulobacteraceae</taxon>
        <taxon>Phenylobacterium</taxon>
    </lineage>
</organism>
<proteinExistence type="predicted"/>
<protein>
    <submittedName>
        <fullName evidence="1">Uncharacterized protein</fullName>
    </submittedName>
</protein>